<dbReference type="CDD" id="cd17734">
    <property type="entry name" value="BRCT_Bard1_rpt1"/>
    <property type="match status" value="1"/>
</dbReference>
<dbReference type="Pfam" id="PF00533">
    <property type="entry name" value="BRCT"/>
    <property type="match status" value="1"/>
</dbReference>
<sequence>MALFHSIQHRTPNVYFENENAINLDTEIARSKKIKCSLCGIKGAALGCYEKNCQKSFHVSCARLISRCRWDVKNFVMLCPLHPYSELPKEKCGSQGGSSTRSTTKGLEAMETEVSTQQVVAANQQWKWSGSDKKWVLCCSMHTAEEKEIVSAFLKLAGVLVLKNYGPSATHVLVSTDENGACTRNLKFLMGILEGKWILSIDWVKGCMKAMEPVAEEKYEISVDIYGTSLRPRLERLQVGKKGTQTLGMYYARLRSSWEELSHYDSFIEWQSSAPSENVPIPPTAVEIYAKIVEKTGVSVSCRLNPDFKYARVHLLDKTSFPTLEEAHAYCLFDQSRRSLMPPISGIP</sequence>
<dbReference type="SUPFAM" id="SSF52113">
    <property type="entry name" value="BRCT domain"/>
    <property type="match status" value="1"/>
</dbReference>
<dbReference type="PANTHER" id="PTHR13763:SF0">
    <property type="entry name" value="BREAST CANCER TYPE 1 SUSCEPTIBILITY PROTEIN"/>
    <property type="match status" value="1"/>
</dbReference>
<keyword evidence="5" id="KW-0863">Zinc-finger</keyword>
<dbReference type="InterPro" id="IPR034732">
    <property type="entry name" value="EPHD"/>
</dbReference>
<evidence type="ECO:0000256" key="8">
    <source>
        <dbReference type="ARBA" id="ARBA00023242"/>
    </source>
</evidence>
<name>A0A7J7L6Q6_9MAGN</name>
<evidence type="ECO:0000256" key="4">
    <source>
        <dbReference type="ARBA" id="ARBA00022763"/>
    </source>
</evidence>
<comment type="caution">
    <text evidence="11">The sequence shown here is derived from an EMBL/GenBank/DDBJ whole genome shotgun (WGS) entry which is preliminary data.</text>
</comment>
<dbReference type="EMBL" id="JACGCM010002601">
    <property type="protein sequence ID" value="KAF6138326.1"/>
    <property type="molecule type" value="Genomic_DNA"/>
</dbReference>
<dbReference type="GO" id="GO:0004842">
    <property type="term" value="F:ubiquitin-protein transferase activity"/>
    <property type="evidence" value="ECO:0007669"/>
    <property type="project" value="TreeGrafter"/>
</dbReference>
<feature type="domain" description="PHD-type" evidence="10">
    <location>
        <begin position="1"/>
        <end position="83"/>
    </location>
</feature>
<reference evidence="11 12" key="1">
    <citation type="journal article" date="2020" name="IScience">
        <title>Genome Sequencing of the Endangered Kingdonia uniflora (Circaeasteraceae, Ranunculales) Reveals Potential Mechanisms of Evolutionary Specialization.</title>
        <authorList>
            <person name="Sun Y."/>
            <person name="Deng T."/>
            <person name="Zhang A."/>
            <person name="Moore M.J."/>
            <person name="Landis J.B."/>
            <person name="Lin N."/>
            <person name="Zhang H."/>
            <person name="Zhang X."/>
            <person name="Huang J."/>
            <person name="Zhang X."/>
            <person name="Sun H."/>
            <person name="Wang H."/>
        </authorList>
    </citation>
    <scope>NUCLEOTIDE SEQUENCE [LARGE SCALE GENOMIC DNA]</scope>
    <source>
        <strain evidence="11">TB1705</strain>
        <tissue evidence="11">Leaf</tissue>
    </source>
</reference>
<dbReference type="InterPro" id="IPR001357">
    <property type="entry name" value="BRCT_dom"/>
</dbReference>
<dbReference type="InterPro" id="IPR031099">
    <property type="entry name" value="BRCA1-associated"/>
</dbReference>
<protein>
    <submittedName>
        <fullName evidence="11">Uncharacterized protein</fullName>
    </submittedName>
</protein>
<evidence type="ECO:0000259" key="9">
    <source>
        <dbReference type="PROSITE" id="PS50172"/>
    </source>
</evidence>
<dbReference type="GO" id="GO:0005634">
    <property type="term" value="C:nucleus"/>
    <property type="evidence" value="ECO:0007669"/>
    <property type="project" value="UniProtKB-SubCell"/>
</dbReference>
<dbReference type="SMART" id="SM00292">
    <property type="entry name" value="BRCT"/>
    <property type="match status" value="1"/>
</dbReference>
<evidence type="ECO:0000256" key="3">
    <source>
        <dbReference type="ARBA" id="ARBA00022737"/>
    </source>
</evidence>
<evidence type="ECO:0000256" key="7">
    <source>
        <dbReference type="ARBA" id="ARBA00023204"/>
    </source>
</evidence>
<dbReference type="PROSITE" id="PS50172">
    <property type="entry name" value="BRCT"/>
    <property type="match status" value="1"/>
</dbReference>
<dbReference type="InterPro" id="IPR013083">
    <property type="entry name" value="Znf_RING/FYVE/PHD"/>
</dbReference>
<keyword evidence="3" id="KW-0677">Repeat</keyword>
<dbReference type="GO" id="GO:0000724">
    <property type="term" value="P:double-strand break repair via homologous recombination"/>
    <property type="evidence" value="ECO:0007669"/>
    <property type="project" value="TreeGrafter"/>
</dbReference>
<dbReference type="SMART" id="SM00249">
    <property type="entry name" value="PHD"/>
    <property type="match status" value="1"/>
</dbReference>
<keyword evidence="2" id="KW-0479">Metal-binding</keyword>
<dbReference type="FunFam" id="3.40.50.10190:FF:000006">
    <property type="entry name" value="Breast cancer type 1 susceptibility protein homolog"/>
    <property type="match status" value="1"/>
</dbReference>
<gene>
    <name evidence="11" type="ORF">GIB67_001555</name>
</gene>
<dbReference type="AlphaFoldDB" id="A0A7J7L6Q6"/>
<evidence type="ECO:0000256" key="1">
    <source>
        <dbReference type="ARBA" id="ARBA00004123"/>
    </source>
</evidence>
<comment type="subcellular location">
    <subcellularLocation>
        <location evidence="1">Nucleus</location>
    </subcellularLocation>
</comment>
<keyword evidence="4" id="KW-0227">DNA damage</keyword>
<keyword evidence="6" id="KW-0862">Zinc</keyword>
<proteinExistence type="predicted"/>
<evidence type="ECO:0000313" key="11">
    <source>
        <dbReference type="EMBL" id="KAF6138326.1"/>
    </source>
</evidence>
<organism evidence="11 12">
    <name type="scientific">Kingdonia uniflora</name>
    <dbReference type="NCBI Taxonomy" id="39325"/>
    <lineage>
        <taxon>Eukaryota</taxon>
        <taxon>Viridiplantae</taxon>
        <taxon>Streptophyta</taxon>
        <taxon>Embryophyta</taxon>
        <taxon>Tracheophyta</taxon>
        <taxon>Spermatophyta</taxon>
        <taxon>Magnoliopsida</taxon>
        <taxon>Ranunculales</taxon>
        <taxon>Circaeasteraceae</taxon>
        <taxon>Kingdonia</taxon>
    </lineage>
</organism>
<dbReference type="CDD" id="cd15571">
    <property type="entry name" value="ePHD"/>
    <property type="match status" value="1"/>
</dbReference>
<evidence type="ECO:0000256" key="5">
    <source>
        <dbReference type="ARBA" id="ARBA00022771"/>
    </source>
</evidence>
<dbReference type="Gene3D" id="3.40.50.10190">
    <property type="entry name" value="BRCT domain"/>
    <property type="match status" value="1"/>
</dbReference>
<keyword evidence="12" id="KW-1185">Reference proteome</keyword>
<dbReference type="InterPro" id="IPR036420">
    <property type="entry name" value="BRCT_dom_sf"/>
</dbReference>
<dbReference type="PANTHER" id="PTHR13763">
    <property type="entry name" value="BREAST CANCER TYPE 1 SUSCEPTIBILITY PROTEIN BRCA1"/>
    <property type="match status" value="1"/>
</dbReference>
<keyword evidence="8" id="KW-0539">Nucleus</keyword>
<evidence type="ECO:0000313" key="12">
    <source>
        <dbReference type="Proteomes" id="UP000541444"/>
    </source>
</evidence>
<accession>A0A7J7L6Q6</accession>
<dbReference type="GO" id="GO:0008270">
    <property type="term" value="F:zinc ion binding"/>
    <property type="evidence" value="ECO:0007669"/>
    <property type="project" value="UniProtKB-KW"/>
</dbReference>
<keyword evidence="7" id="KW-0234">DNA repair</keyword>
<dbReference type="Pfam" id="PF13771">
    <property type="entry name" value="zf-HC5HC2H"/>
    <property type="match status" value="1"/>
</dbReference>
<dbReference type="Gene3D" id="3.30.40.10">
    <property type="entry name" value="Zinc/RING finger domain, C3HC4 (zinc finger)"/>
    <property type="match status" value="1"/>
</dbReference>
<evidence type="ECO:0000259" key="10">
    <source>
        <dbReference type="PROSITE" id="PS51805"/>
    </source>
</evidence>
<dbReference type="Proteomes" id="UP000541444">
    <property type="component" value="Unassembled WGS sequence"/>
</dbReference>
<dbReference type="OrthoDB" id="2384350at2759"/>
<dbReference type="PROSITE" id="PS51805">
    <property type="entry name" value="EPHD"/>
    <property type="match status" value="1"/>
</dbReference>
<dbReference type="InterPro" id="IPR001965">
    <property type="entry name" value="Znf_PHD"/>
</dbReference>
<evidence type="ECO:0000256" key="6">
    <source>
        <dbReference type="ARBA" id="ARBA00022833"/>
    </source>
</evidence>
<evidence type="ECO:0000256" key="2">
    <source>
        <dbReference type="ARBA" id="ARBA00022723"/>
    </source>
</evidence>
<feature type="domain" description="BRCT" evidence="9">
    <location>
        <begin position="146"/>
        <end position="221"/>
    </location>
</feature>
<dbReference type="GO" id="GO:0045944">
    <property type="term" value="P:positive regulation of transcription by RNA polymerase II"/>
    <property type="evidence" value="ECO:0007669"/>
    <property type="project" value="TreeGrafter"/>
</dbReference>